<evidence type="ECO:0000313" key="10">
    <source>
        <dbReference type="Proteomes" id="UP000593802"/>
    </source>
</evidence>
<feature type="transmembrane region" description="Helical" evidence="7">
    <location>
        <begin position="103"/>
        <end position="124"/>
    </location>
</feature>
<keyword evidence="10" id="KW-1185">Reference proteome</keyword>
<keyword evidence="2" id="KW-1003">Cell membrane</keyword>
<feature type="transmembrane region" description="Helical" evidence="7">
    <location>
        <begin position="75"/>
        <end position="97"/>
    </location>
</feature>
<accession>A0A7I8DEF1</accession>
<feature type="transmembrane region" description="Helical" evidence="7">
    <location>
        <begin position="356"/>
        <end position="382"/>
    </location>
</feature>
<gene>
    <name evidence="9" type="ORF">skT53_19050</name>
</gene>
<feature type="transmembrane region" description="Helical" evidence="7">
    <location>
        <begin position="167"/>
        <end position="188"/>
    </location>
</feature>
<evidence type="ECO:0000259" key="8">
    <source>
        <dbReference type="Pfam" id="PF06808"/>
    </source>
</evidence>
<keyword evidence="3" id="KW-0997">Cell inner membrane</keyword>
<keyword evidence="4 7" id="KW-0812">Transmembrane</keyword>
<dbReference type="AlphaFoldDB" id="A0A7I8DEF1"/>
<evidence type="ECO:0000313" key="9">
    <source>
        <dbReference type="EMBL" id="BCJ86920.1"/>
    </source>
</evidence>
<sequence length="425" mass="44941">MIWLVVLLFVLFFLRIPIAFALGITSLVGLLLSDTDLVVIAQKSFSGIDSFTLVAIPLFVLAGEIMTVGGISKRLVNFAELLVGHLPAGLALVAVLACTFFSAISGSAIADAAAIGGILIPAMIAQGYDRRFASTLVASASTIGPVIPPSIPMILYGVMASVSIGDLFLAGVTPGILMAVGLMAYVYYVGKKQNIRGREKMASRKEIMVGLKDAFLALLLPVIIIGGFRSGIFTATESGVIAVVYALIIGVFVYKELTIKMLPKVLLESAVSSATILFVIANATLFTWLLSYHDIPDQLGDLVTSISSAPWVTLLLINVVLLIAGTFIDTISALTIFTPLFLPVATTAGVDPVHLGIIITVNLTIGMITPPLGVCLFVTSAIAKVNLAQMVRPLLPQLLILLVILVLVTYWPNLSLFLPHLVGGK</sequence>
<evidence type="ECO:0000256" key="4">
    <source>
        <dbReference type="ARBA" id="ARBA00022692"/>
    </source>
</evidence>
<evidence type="ECO:0000256" key="7">
    <source>
        <dbReference type="SAM" id="Phobius"/>
    </source>
</evidence>
<evidence type="ECO:0000256" key="6">
    <source>
        <dbReference type="ARBA" id="ARBA00023136"/>
    </source>
</evidence>
<evidence type="ECO:0000256" key="3">
    <source>
        <dbReference type="ARBA" id="ARBA00022519"/>
    </source>
</evidence>
<comment type="subcellular location">
    <subcellularLocation>
        <location evidence="1">Cell inner membrane</location>
        <topology evidence="1">Multi-pass membrane protein</topology>
    </subcellularLocation>
</comment>
<protein>
    <submittedName>
        <fullName evidence="9">C4-dicarboxylate ABC transporter permease</fullName>
    </submittedName>
</protein>
<dbReference type="Proteomes" id="UP000593802">
    <property type="component" value="Chromosome"/>
</dbReference>
<name>A0A7I8DEF1_9BACL</name>
<dbReference type="Pfam" id="PF06808">
    <property type="entry name" value="DctM"/>
    <property type="match status" value="1"/>
</dbReference>
<dbReference type="GO" id="GO:0005886">
    <property type="term" value="C:plasma membrane"/>
    <property type="evidence" value="ECO:0007669"/>
    <property type="project" value="UniProtKB-SubCell"/>
</dbReference>
<dbReference type="PANTHER" id="PTHR33362:SF2">
    <property type="entry name" value="TRAP TRANSPORTER LARGE PERMEASE PROTEIN"/>
    <property type="match status" value="1"/>
</dbReference>
<feature type="transmembrane region" description="Helical" evidence="7">
    <location>
        <begin position="302"/>
        <end position="324"/>
    </location>
</feature>
<organism evidence="9 10">
    <name type="scientific">Effusibacillus dendaii</name>
    <dbReference type="NCBI Taxonomy" id="2743772"/>
    <lineage>
        <taxon>Bacteria</taxon>
        <taxon>Bacillati</taxon>
        <taxon>Bacillota</taxon>
        <taxon>Bacilli</taxon>
        <taxon>Bacillales</taxon>
        <taxon>Alicyclobacillaceae</taxon>
        <taxon>Effusibacillus</taxon>
    </lineage>
</organism>
<dbReference type="InterPro" id="IPR004681">
    <property type="entry name" value="TRAP_DctM"/>
</dbReference>
<dbReference type="NCBIfam" id="TIGR00786">
    <property type="entry name" value="dctM"/>
    <property type="match status" value="1"/>
</dbReference>
<evidence type="ECO:0000256" key="1">
    <source>
        <dbReference type="ARBA" id="ARBA00004429"/>
    </source>
</evidence>
<feature type="transmembrane region" description="Helical" evidence="7">
    <location>
        <begin position="234"/>
        <end position="254"/>
    </location>
</feature>
<feature type="transmembrane region" description="Helical" evidence="7">
    <location>
        <begin position="394"/>
        <end position="411"/>
    </location>
</feature>
<feature type="transmembrane region" description="Helical" evidence="7">
    <location>
        <begin position="45"/>
        <end position="63"/>
    </location>
</feature>
<dbReference type="GO" id="GO:0022857">
    <property type="term" value="F:transmembrane transporter activity"/>
    <property type="evidence" value="ECO:0007669"/>
    <property type="project" value="TreeGrafter"/>
</dbReference>
<feature type="transmembrane region" description="Helical" evidence="7">
    <location>
        <begin position="266"/>
        <end position="290"/>
    </location>
</feature>
<evidence type="ECO:0000256" key="5">
    <source>
        <dbReference type="ARBA" id="ARBA00022989"/>
    </source>
</evidence>
<dbReference type="KEGG" id="eff:skT53_19050"/>
<feature type="domain" description="TRAP C4-dicarboxylate transport system permease DctM subunit" evidence="8">
    <location>
        <begin position="5"/>
        <end position="414"/>
    </location>
</feature>
<evidence type="ECO:0000256" key="2">
    <source>
        <dbReference type="ARBA" id="ARBA00022475"/>
    </source>
</evidence>
<feature type="transmembrane region" description="Helical" evidence="7">
    <location>
        <begin position="209"/>
        <end position="228"/>
    </location>
</feature>
<keyword evidence="6 7" id="KW-0472">Membrane</keyword>
<dbReference type="EMBL" id="AP023366">
    <property type="protein sequence ID" value="BCJ86920.1"/>
    <property type="molecule type" value="Genomic_DNA"/>
</dbReference>
<dbReference type="InterPro" id="IPR010656">
    <property type="entry name" value="DctM"/>
</dbReference>
<dbReference type="PIRSF" id="PIRSF006066">
    <property type="entry name" value="HI0050"/>
    <property type="match status" value="1"/>
</dbReference>
<keyword evidence="5 7" id="KW-1133">Transmembrane helix</keyword>
<feature type="transmembrane region" description="Helical" evidence="7">
    <location>
        <begin position="136"/>
        <end position="155"/>
    </location>
</feature>
<feature type="transmembrane region" description="Helical" evidence="7">
    <location>
        <begin position="331"/>
        <end position="350"/>
    </location>
</feature>
<dbReference type="PANTHER" id="PTHR33362">
    <property type="entry name" value="SIALIC ACID TRAP TRANSPORTER PERMEASE PROTEIN SIAT-RELATED"/>
    <property type="match status" value="1"/>
</dbReference>
<reference evidence="9 10" key="1">
    <citation type="submission" date="2020-08" db="EMBL/GenBank/DDBJ databases">
        <title>Complete Genome Sequence of Effusibacillus dendaii Strain skT53, Isolated from Farmland soil.</title>
        <authorList>
            <person name="Konishi T."/>
            <person name="Kawasaki H."/>
        </authorList>
    </citation>
    <scope>NUCLEOTIDE SEQUENCE [LARGE SCALE GENOMIC DNA]</scope>
    <source>
        <strain evidence="10">skT53</strain>
    </source>
</reference>
<proteinExistence type="predicted"/>
<dbReference type="RefSeq" id="WP_200756408.1">
    <property type="nucleotide sequence ID" value="NZ_AP023366.1"/>
</dbReference>